<accession>A0A0X8VDL7</accession>
<dbReference type="EC" id="2.7.7.2" evidence="14"/>
<evidence type="ECO:0000259" key="15">
    <source>
        <dbReference type="SMART" id="SM00904"/>
    </source>
</evidence>
<dbReference type="Gene3D" id="3.40.50.620">
    <property type="entry name" value="HUPs"/>
    <property type="match status" value="1"/>
</dbReference>
<reference evidence="16 18" key="1">
    <citation type="journal article" date="2016" name="Genome Announc.">
        <title>Complete Genome Sequence of the Amino Acid-Fermenting Clostridium propionicum X2 (DSM 1682).</title>
        <authorList>
            <person name="Poehlein A."/>
            <person name="Schlien K."/>
            <person name="Chowdhury N.P."/>
            <person name="Gottschalk G."/>
            <person name="Buckel W."/>
            <person name="Daniel R."/>
        </authorList>
    </citation>
    <scope>NUCLEOTIDE SEQUENCE [LARGE SCALE GENOMIC DNA]</scope>
    <source>
        <strain evidence="16 18">X2</strain>
    </source>
</reference>
<evidence type="ECO:0000313" key="18">
    <source>
        <dbReference type="Proteomes" id="UP000068026"/>
    </source>
</evidence>
<dbReference type="Proteomes" id="UP000068026">
    <property type="component" value="Chromosome"/>
</dbReference>
<keyword evidence="7 14" id="KW-0547">Nucleotide-binding</keyword>
<dbReference type="CDD" id="cd02064">
    <property type="entry name" value="FAD_synthetase_N"/>
    <property type="match status" value="1"/>
</dbReference>
<evidence type="ECO:0000256" key="13">
    <source>
        <dbReference type="ARBA" id="ARBA00049494"/>
    </source>
</evidence>
<evidence type="ECO:0000313" key="16">
    <source>
        <dbReference type="EMBL" id="AMJ42069.1"/>
    </source>
</evidence>
<keyword evidence="4 14" id="KW-0288">FMN</keyword>
<dbReference type="SUPFAM" id="SSF52374">
    <property type="entry name" value="Nucleotidylyl transferase"/>
    <property type="match status" value="1"/>
</dbReference>
<dbReference type="InterPro" id="IPR015864">
    <property type="entry name" value="FAD_synthase"/>
</dbReference>
<keyword evidence="11" id="KW-0511">Multifunctional enzyme</keyword>
<dbReference type="GO" id="GO:0009398">
    <property type="term" value="P:FMN biosynthetic process"/>
    <property type="evidence" value="ECO:0007669"/>
    <property type="project" value="UniProtKB-UniRule"/>
</dbReference>
<dbReference type="KEGG" id="cpro:CPRO_25210"/>
<dbReference type="InterPro" id="IPR015865">
    <property type="entry name" value="Riboflavin_kinase_bac/euk"/>
</dbReference>
<evidence type="ECO:0000256" key="11">
    <source>
        <dbReference type="ARBA" id="ARBA00023268"/>
    </source>
</evidence>
<dbReference type="InterPro" id="IPR023468">
    <property type="entry name" value="Riboflavin_kinase"/>
</dbReference>
<evidence type="ECO:0000256" key="2">
    <source>
        <dbReference type="ARBA" id="ARBA00005201"/>
    </source>
</evidence>
<evidence type="ECO:0000256" key="7">
    <source>
        <dbReference type="ARBA" id="ARBA00022741"/>
    </source>
</evidence>
<evidence type="ECO:0000313" key="19">
    <source>
        <dbReference type="Proteomes" id="UP000184204"/>
    </source>
</evidence>
<dbReference type="Gene3D" id="2.40.30.30">
    <property type="entry name" value="Riboflavin kinase-like"/>
    <property type="match status" value="1"/>
</dbReference>
<keyword evidence="8 14" id="KW-0418">Kinase</keyword>
<keyword evidence="6 14" id="KW-0548">Nucleotidyltransferase</keyword>
<dbReference type="SUPFAM" id="SSF82114">
    <property type="entry name" value="Riboflavin kinase-like"/>
    <property type="match status" value="1"/>
</dbReference>
<evidence type="ECO:0000256" key="1">
    <source>
        <dbReference type="ARBA" id="ARBA00004726"/>
    </source>
</evidence>
<evidence type="ECO:0000256" key="10">
    <source>
        <dbReference type="ARBA" id="ARBA00022840"/>
    </source>
</evidence>
<dbReference type="OrthoDB" id="9803667at2"/>
<comment type="pathway">
    <text evidence="1 14">Cofactor biosynthesis; FAD biosynthesis; FAD from FMN: step 1/1.</text>
</comment>
<dbReference type="GO" id="GO:0005524">
    <property type="term" value="F:ATP binding"/>
    <property type="evidence" value="ECO:0007669"/>
    <property type="project" value="UniProtKB-UniRule"/>
</dbReference>
<comment type="catalytic activity">
    <reaction evidence="13 14">
        <text>FMN + ATP + H(+) = FAD + diphosphate</text>
        <dbReference type="Rhea" id="RHEA:17237"/>
        <dbReference type="ChEBI" id="CHEBI:15378"/>
        <dbReference type="ChEBI" id="CHEBI:30616"/>
        <dbReference type="ChEBI" id="CHEBI:33019"/>
        <dbReference type="ChEBI" id="CHEBI:57692"/>
        <dbReference type="ChEBI" id="CHEBI:58210"/>
        <dbReference type="EC" id="2.7.7.2"/>
    </reaction>
</comment>
<dbReference type="PANTHER" id="PTHR22749">
    <property type="entry name" value="RIBOFLAVIN KINASE/FMN ADENYLYLTRANSFERASE"/>
    <property type="match status" value="1"/>
</dbReference>
<gene>
    <name evidence="16" type="primary">ribF</name>
    <name evidence="16" type="ORF">CPRO_25210</name>
    <name evidence="17" type="ORF">SAMN02745151_00890</name>
</gene>
<dbReference type="InterPro" id="IPR002606">
    <property type="entry name" value="Riboflavin_kinase_bac"/>
</dbReference>
<dbReference type="Pfam" id="PF06574">
    <property type="entry name" value="FAD_syn"/>
    <property type="match status" value="1"/>
</dbReference>
<evidence type="ECO:0000256" key="9">
    <source>
        <dbReference type="ARBA" id="ARBA00022827"/>
    </source>
</evidence>
<reference evidence="17" key="4">
    <citation type="submission" date="2016-11" db="EMBL/GenBank/DDBJ databases">
        <authorList>
            <person name="Varghese N."/>
            <person name="Submissions S."/>
        </authorList>
    </citation>
    <scope>NUCLEOTIDE SEQUENCE</scope>
    <source>
        <strain evidence="17">DSM 1682</strain>
    </source>
</reference>
<protein>
    <recommendedName>
        <fullName evidence="14">Riboflavin biosynthesis protein</fullName>
    </recommendedName>
    <domain>
        <recommendedName>
            <fullName evidence="14">Riboflavin kinase</fullName>
            <ecNumber evidence="14">2.7.1.26</ecNumber>
        </recommendedName>
        <alternativeName>
            <fullName evidence="14">Flavokinase</fullName>
        </alternativeName>
    </domain>
    <domain>
        <recommendedName>
            <fullName evidence="14">FMN adenylyltransferase</fullName>
            <ecNumber evidence="14">2.7.7.2</ecNumber>
        </recommendedName>
        <alternativeName>
            <fullName evidence="14">FAD pyrophosphorylase</fullName>
        </alternativeName>
        <alternativeName>
            <fullName evidence="14">FAD synthase</fullName>
        </alternativeName>
    </domain>
</protein>
<comment type="similarity">
    <text evidence="14">Belongs to the ribF family.</text>
</comment>
<evidence type="ECO:0000256" key="3">
    <source>
        <dbReference type="ARBA" id="ARBA00022630"/>
    </source>
</evidence>
<sequence length="318" mass="36473">MEHITDTHIDQNQPTAVTLGNFDGLHLGHRALIKLTKQFAEEEGLKSVVFTFSPHPMLVFGKRDDFALIMAPSEKKFTMEQLGIDTYIEYPFDQTFAAMSAEDFAIKLIFERMQCRVLIVGENYHFGANRSGDYEMLQRLGEARGVKVIAVPSVLFEEERVSSSRIRKCLIQKDLDEANRMLTEPYFILGTVSEGKKLGRTIGFPTINIIAHPLKLFPPNGVYATKTFYKGKYYYGVTNIGMNPTVNGTQKIVETYLLNFNENVYGETLQTFFYKFLRSERKFPGVEELRQQIEINAEQAAEYFASEEYLIKWKSAQE</sequence>
<keyword evidence="3 14" id="KW-0285">Flavoprotein</keyword>
<evidence type="ECO:0000256" key="6">
    <source>
        <dbReference type="ARBA" id="ARBA00022695"/>
    </source>
</evidence>
<comment type="pathway">
    <text evidence="2 14">Cofactor biosynthesis; FMN biosynthesis; FMN from riboflavin (ATP route): step 1/1.</text>
</comment>
<keyword evidence="10 14" id="KW-0067">ATP-binding</keyword>
<dbReference type="Pfam" id="PF01687">
    <property type="entry name" value="Flavokinase"/>
    <property type="match status" value="1"/>
</dbReference>
<reference evidence="19" key="3">
    <citation type="submission" date="2016-11" db="EMBL/GenBank/DDBJ databases">
        <authorList>
            <person name="Jaros S."/>
            <person name="Januszkiewicz K."/>
            <person name="Wedrychowicz H."/>
        </authorList>
    </citation>
    <scope>NUCLEOTIDE SEQUENCE [LARGE SCALE GENOMIC DNA]</scope>
    <source>
        <strain evidence="19">DSM 1682</strain>
    </source>
</reference>
<dbReference type="RefSeq" id="WP_066052296.1">
    <property type="nucleotide sequence ID" value="NZ_CP014223.1"/>
</dbReference>
<dbReference type="GO" id="GO:0006747">
    <property type="term" value="P:FAD biosynthetic process"/>
    <property type="evidence" value="ECO:0007669"/>
    <property type="project" value="UniProtKB-UniRule"/>
</dbReference>
<dbReference type="FunFam" id="3.40.50.620:FF:000021">
    <property type="entry name" value="Riboflavin biosynthesis protein"/>
    <property type="match status" value="1"/>
</dbReference>
<evidence type="ECO:0000256" key="4">
    <source>
        <dbReference type="ARBA" id="ARBA00022643"/>
    </source>
</evidence>
<keyword evidence="5 14" id="KW-0808">Transferase</keyword>
<name>A0A0X8VDL7_ANAPI</name>
<keyword evidence="9 14" id="KW-0274">FAD</keyword>
<evidence type="ECO:0000256" key="14">
    <source>
        <dbReference type="PIRNR" id="PIRNR004491"/>
    </source>
</evidence>
<dbReference type="Proteomes" id="UP000184204">
    <property type="component" value="Unassembled WGS sequence"/>
</dbReference>
<evidence type="ECO:0000313" key="17">
    <source>
        <dbReference type="EMBL" id="SHE50747.1"/>
    </source>
</evidence>
<dbReference type="NCBIfam" id="NF004160">
    <property type="entry name" value="PRK05627.1-3"/>
    <property type="match status" value="1"/>
</dbReference>
<evidence type="ECO:0000256" key="12">
    <source>
        <dbReference type="ARBA" id="ARBA00047880"/>
    </source>
</evidence>
<organism evidence="17 19">
    <name type="scientific">Anaerotignum propionicum DSM 1682</name>
    <dbReference type="NCBI Taxonomy" id="991789"/>
    <lineage>
        <taxon>Bacteria</taxon>
        <taxon>Bacillati</taxon>
        <taxon>Bacillota</taxon>
        <taxon>Clostridia</taxon>
        <taxon>Lachnospirales</taxon>
        <taxon>Anaerotignaceae</taxon>
        <taxon>Anaerotignum</taxon>
    </lineage>
</organism>
<dbReference type="NCBIfam" id="NF004162">
    <property type="entry name" value="PRK05627.1-5"/>
    <property type="match status" value="1"/>
</dbReference>
<dbReference type="InterPro" id="IPR023465">
    <property type="entry name" value="Riboflavin_kinase_dom_sf"/>
</dbReference>
<dbReference type="GO" id="GO:0008531">
    <property type="term" value="F:riboflavin kinase activity"/>
    <property type="evidence" value="ECO:0007669"/>
    <property type="project" value="UniProtKB-UniRule"/>
</dbReference>
<dbReference type="InterPro" id="IPR014729">
    <property type="entry name" value="Rossmann-like_a/b/a_fold"/>
</dbReference>
<evidence type="ECO:0000256" key="5">
    <source>
        <dbReference type="ARBA" id="ARBA00022679"/>
    </source>
</evidence>
<evidence type="ECO:0000256" key="8">
    <source>
        <dbReference type="ARBA" id="ARBA00022777"/>
    </source>
</evidence>
<dbReference type="PANTHER" id="PTHR22749:SF6">
    <property type="entry name" value="RIBOFLAVIN KINASE"/>
    <property type="match status" value="1"/>
</dbReference>
<dbReference type="NCBIfam" id="TIGR00083">
    <property type="entry name" value="ribF"/>
    <property type="match status" value="1"/>
</dbReference>
<dbReference type="EC" id="2.7.1.26" evidence="14"/>
<dbReference type="GO" id="GO:0003919">
    <property type="term" value="F:FMN adenylyltransferase activity"/>
    <property type="evidence" value="ECO:0007669"/>
    <property type="project" value="UniProtKB-UniRule"/>
</dbReference>
<dbReference type="EMBL" id="FQUA01000003">
    <property type="protein sequence ID" value="SHE50747.1"/>
    <property type="molecule type" value="Genomic_DNA"/>
</dbReference>
<comment type="catalytic activity">
    <reaction evidence="12 14">
        <text>riboflavin + ATP = FMN + ADP + H(+)</text>
        <dbReference type="Rhea" id="RHEA:14357"/>
        <dbReference type="ChEBI" id="CHEBI:15378"/>
        <dbReference type="ChEBI" id="CHEBI:30616"/>
        <dbReference type="ChEBI" id="CHEBI:57986"/>
        <dbReference type="ChEBI" id="CHEBI:58210"/>
        <dbReference type="ChEBI" id="CHEBI:456216"/>
        <dbReference type="EC" id="2.7.1.26"/>
    </reaction>
</comment>
<reference evidence="18" key="2">
    <citation type="submission" date="2016-01" db="EMBL/GenBank/DDBJ databases">
        <authorList>
            <person name="Poehlein A."/>
            <person name="Schlien K."/>
            <person name="Gottschalk G."/>
            <person name="Buckel W."/>
            <person name="Daniel R."/>
        </authorList>
    </citation>
    <scope>NUCLEOTIDE SEQUENCE [LARGE SCALE GENOMIC DNA]</scope>
    <source>
        <strain evidence="18">X2</strain>
    </source>
</reference>
<feature type="domain" description="Riboflavin kinase" evidence="15">
    <location>
        <begin position="181"/>
        <end position="305"/>
    </location>
</feature>
<dbReference type="SMART" id="SM00904">
    <property type="entry name" value="Flavokinase"/>
    <property type="match status" value="1"/>
</dbReference>
<dbReference type="AlphaFoldDB" id="A0A0X8VDL7"/>
<proteinExistence type="inferred from homology"/>
<keyword evidence="18" id="KW-1185">Reference proteome</keyword>
<dbReference type="PIRSF" id="PIRSF004491">
    <property type="entry name" value="FAD_Synth"/>
    <property type="match status" value="1"/>
</dbReference>
<dbReference type="GO" id="GO:0009231">
    <property type="term" value="P:riboflavin biosynthetic process"/>
    <property type="evidence" value="ECO:0007669"/>
    <property type="project" value="InterPro"/>
</dbReference>
<dbReference type="EMBL" id="CP014223">
    <property type="protein sequence ID" value="AMJ42069.1"/>
    <property type="molecule type" value="Genomic_DNA"/>
</dbReference>